<dbReference type="GeneID" id="93287642"/>
<organism evidence="5 6">
    <name type="scientific">Gemella haemolysans</name>
    <dbReference type="NCBI Taxonomy" id="1379"/>
    <lineage>
        <taxon>Bacteria</taxon>
        <taxon>Bacillati</taxon>
        <taxon>Bacillota</taxon>
        <taxon>Bacilli</taxon>
        <taxon>Bacillales</taxon>
        <taxon>Gemellaceae</taxon>
        <taxon>Gemella</taxon>
    </lineage>
</organism>
<dbReference type="SUPFAM" id="SSF88659">
    <property type="entry name" value="Sigma3 and sigma4 domains of RNA polymerase sigma factors"/>
    <property type="match status" value="1"/>
</dbReference>
<sequence length="107" mass="12865">MEIEQVIKISQLYDFYSELLSDKQRQYLDDYYFNDLSLTEISENYNISKQAVSNNIKRTILELEQFEEKLNLIKLNNQRLFLLNEIKKSTTDTEVLTYVEELIKLEN</sequence>
<reference evidence="6" key="1">
    <citation type="submission" date="2016-01" db="EMBL/GenBank/DDBJ databases">
        <authorList>
            <person name="Mitreva M."/>
            <person name="Pepin K.H."/>
            <person name="Mihindukulasuriya K.A."/>
            <person name="Fulton R."/>
            <person name="Fronick C."/>
            <person name="O'Laughlin M."/>
            <person name="Miner T."/>
            <person name="Herter B."/>
            <person name="Rosa B.A."/>
            <person name="Cordes M."/>
            <person name="Tomlinson C."/>
            <person name="Wollam A."/>
            <person name="Palsikar V.B."/>
            <person name="Mardis E.R."/>
            <person name="Wilson R.K."/>
        </authorList>
    </citation>
    <scope>NUCLEOTIDE SEQUENCE [LARGE SCALE GENOMIC DNA]</scope>
    <source>
        <strain evidence="6">DNF01167</strain>
    </source>
</reference>
<comment type="function">
    <text evidence="2 3">Might take part in the signal recognition particle (SRP) pathway. This is inferred from the conservation of its genetic proximity to ftsY/ffh. May be a regulatory protein.</text>
</comment>
<dbReference type="AlphaFoldDB" id="A0A133ZQA1"/>
<dbReference type="Proteomes" id="UP000070355">
    <property type="component" value="Unassembled WGS sequence"/>
</dbReference>
<dbReference type="PANTHER" id="PTHR40083">
    <property type="entry name" value="UPF0122 PROTEIN CBO2450/CLC_2298"/>
    <property type="match status" value="1"/>
</dbReference>
<dbReference type="OrthoDB" id="6392at2"/>
<dbReference type="InterPro" id="IPR054831">
    <property type="entry name" value="UPF0122_fam_protein"/>
</dbReference>
<protein>
    <recommendedName>
        <fullName evidence="3">UPF0122 protein HMPREF3186_01684</fullName>
    </recommendedName>
</protein>
<gene>
    <name evidence="5" type="ORF">HMPREF3186_01684</name>
</gene>
<feature type="coiled-coil region" evidence="4">
    <location>
        <begin position="49"/>
        <end position="76"/>
    </location>
</feature>
<dbReference type="EMBL" id="LSDC01000123">
    <property type="protein sequence ID" value="KXB57631.1"/>
    <property type="molecule type" value="Genomic_DNA"/>
</dbReference>
<accession>A0A133ZQA1</accession>
<dbReference type="Gene3D" id="1.10.10.10">
    <property type="entry name" value="Winged helix-like DNA-binding domain superfamily/Winged helix DNA-binding domain"/>
    <property type="match status" value="1"/>
</dbReference>
<dbReference type="STRING" id="1379.HMPREF3186_01684"/>
<dbReference type="RefSeq" id="WP_003144976.1">
    <property type="nucleotide sequence ID" value="NZ_CAUQIG010000001.1"/>
</dbReference>
<name>A0A133ZQA1_9BACL</name>
<dbReference type="Pfam" id="PF04297">
    <property type="entry name" value="UPF0122"/>
    <property type="match status" value="1"/>
</dbReference>
<comment type="similarity">
    <text evidence="1 3">Belongs to the UPF0122 family.</text>
</comment>
<evidence type="ECO:0000256" key="2">
    <source>
        <dbReference type="ARBA" id="ARBA00024764"/>
    </source>
</evidence>
<evidence type="ECO:0000313" key="6">
    <source>
        <dbReference type="Proteomes" id="UP000070355"/>
    </source>
</evidence>
<comment type="caution">
    <text evidence="5">The sequence shown here is derived from an EMBL/GenBank/DDBJ whole genome shotgun (WGS) entry which is preliminary data.</text>
</comment>
<dbReference type="InterPro" id="IPR036388">
    <property type="entry name" value="WH-like_DNA-bd_sf"/>
</dbReference>
<dbReference type="NCBIfam" id="NF045758">
    <property type="entry name" value="YlxM"/>
    <property type="match status" value="1"/>
</dbReference>
<dbReference type="HAMAP" id="MF_00245">
    <property type="entry name" value="UPF0122"/>
    <property type="match status" value="1"/>
</dbReference>
<dbReference type="InterPro" id="IPR013324">
    <property type="entry name" value="RNA_pol_sigma_r3/r4-like"/>
</dbReference>
<proteinExistence type="inferred from homology"/>
<evidence type="ECO:0000256" key="4">
    <source>
        <dbReference type="SAM" id="Coils"/>
    </source>
</evidence>
<dbReference type="PANTHER" id="PTHR40083:SF1">
    <property type="entry name" value="UPF0122 PROTEIN YLXM"/>
    <property type="match status" value="1"/>
</dbReference>
<dbReference type="InterPro" id="IPR007394">
    <property type="entry name" value="UPF0122"/>
</dbReference>
<keyword evidence="4" id="KW-0175">Coiled coil</keyword>
<evidence type="ECO:0000256" key="3">
    <source>
        <dbReference type="HAMAP-Rule" id="MF_00245"/>
    </source>
</evidence>
<evidence type="ECO:0000313" key="5">
    <source>
        <dbReference type="EMBL" id="KXB57631.1"/>
    </source>
</evidence>
<dbReference type="PATRIC" id="fig|1379.3.peg.1675"/>
<evidence type="ECO:0000256" key="1">
    <source>
        <dbReference type="ARBA" id="ARBA00008720"/>
    </source>
</evidence>